<evidence type="ECO:0000313" key="6">
    <source>
        <dbReference type="Proteomes" id="UP000536179"/>
    </source>
</evidence>
<dbReference type="EMBL" id="JACHXU010000010">
    <property type="protein sequence ID" value="MBB3207331.1"/>
    <property type="molecule type" value="Genomic_DNA"/>
</dbReference>
<keyword evidence="6" id="KW-1185">Reference proteome</keyword>
<dbReference type="AlphaFoldDB" id="A0A7W5DZD8"/>
<accession>A0A7W5DZD8</accession>
<dbReference type="Proteomes" id="UP000536179">
    <property type="component" value="Unassembled WGS sequence"/>
</dbReference>
<dbReference type="PANTHER" id="PTHR30097:SF4">
    <property type="entry name" value="SLR6042 PROTEIN"/>
    <property type="match status" value="1"/>
</dbReference>
<feature type="transmembrane region" description="Helical" evidence="3">
    <location>
        <begin position="470"/>
        <end position="488"/>
    </location>
</feature>
<dbReference type="GO" id="GO:0015679">
    <property type="term" value="P:plasma membrane copper ion transport"/>
    <property type="evidence" value="ECO:0007669"/>
    <property type="project" value="TreeGrafter"/>
</dbReference>
<evidence type="ECO:0000313" key="5">
    <source>
        <dbReference type="EMBL" id="MBB3207331.1"/>
    </source>
</evidence>
<feature type="domain" description="YknX-like barrel-sandwich hybrid" evidence="4">
    <location>
        <begin position="510"/>
        <end position="618"/>
    </location>
</feature>
<evidence type="ECO:0000256" key="2">
    <source>
        <dbReference type="SAM" id="MobiDB-lite"/>
    </source>
</evidence>
<keyword evidence="3" id="KW-1133">Transmembrane helix</keyword>
<dbReference type="PANTHER" id="PTHR30097">
    <property type="entry name" value="CATION EFFLUX SYSTEM PROTEIN CUSB"/>
    <property type="match status" value="1"/>
</dbReference>
<keyword evidence="1" id="KW-0813">Transport</keyword>
<evidence type="ECO:0000256" key="1">
    <source>
        <dbReference type="ARBA" id="ARBA00022448"/>
    </source>
</evidence>
<sequence>MSSHTSPESKRAESAPVDAAAAGSINIASEVQRLADVSGGREEFLQRVAAFLVESLQAALVAVHDSPWPQPRMLVRDERVAGGIDRDHVHALLDSSVAPVSSSTIACDPVAGGMVMAGTDSIVCGSMSTELFPAPHRCSLLVIESGPRNASEMLPAMRTLTAVSSAARATRFHHAGDATDTDSHDRVAPAAMGNLVDLKKADDRSAALMDSSGLDQNVRVRASLRRFHGSLDPTATSYTIASELPHLLLCDRAAVLIARPRRGNRRKYRVTAISGSSVVDRRSPLIRTMSRLADRVSIIGEPIVLPPPSECPVDNPPHEPKNRQVPGDSSKNDAMAVTRTPAEHAGHLSDLPPQIVDVLEEYLDESGVLSVTVLPIFDPATASDSSQVAYASVDSSVFGMATNRKNADAPMAILLLETFSGVPTGITPGMIEIGKEAATAIGNSLRYDDVFALPIRRPLAGLSRAAVRNWMFAMMILVAGLVIASWFIRVDHTVVATGVARPVERQAVFAPVDGVVDEILVRDGQEVAEGDVLVRLENSEIARESQSLAGQLATATEKLASLRAMRLAGEDGPREVAQSVLEQGALESEIRTIGRRIEINEALQEELVIRAAIAGVVVGWRLDEKLRSRPVSRGDRLFALVAPDGQWELDLKLEESNAGEIMKLHHQGDSLPVRFAIASQPTQTYHAAVSQIGGVARRRADSLNVVDVVASVASDADGPLQRDGFRGDIDVTAKIVCPPRRLIDSLSDGLVAWWHRHVLFRFR</sequence>
<dbReference type="Gene3D" id="2.40.50.100">
    <property type="match status" value="1"/>
</dbReference>
<proteinExistence type="predicted"/>
<feature type="region of interest" description="Disordered" evidence="2">
    <location>
        <begin position="307"/>
        <end position="332"/>
    </location>
</feature>
<keyword evidence="3" id="KW-0812">Transmembrane</keyword>
<comment type="caution">
    <text evidence="5">The sequence shown here is derived from an EMBL/GenBank/DDBJ whole genome shotgun (WGS) entry which is preliminary data.</text>
</comment>
<organism evidence="5 6">
    <name type="scientific">Aporhodopirellula rubra</name>
    <dbReference type="NCBI Taxonomy" id="980271"/>
    <lineage>
        <taxon>Bacteria</taxon>
        <taxon>Pseudomonadati</taxon>
        <taxon>Planctomycetota</taxon>
        <taxon>Planctomycetia</taxon>
        <taxon>Pirellulales</taxon>
        <taxon>Pirellulaceae</taxon>
        <taxon>Aporhodopirellula</taxon>
    </lineage>
</organism>
<dbReference type="GO" id="GO:0030313">
    <property type="term" value="C:cell envelope"/>
    <property type="evidence" value="ECO:0007669"/>
    <property type="project" value="TreeGrafter"/>
</dbReference>
<dbReference type="PRINTS" id="PR01490">
    <property type="entry name" value="RTXTOXIND"/>
</dbReference>
<reference evidence="5 6" key="1">
    <citation type="submission" date="2020-08" db="EMBL/GenBank/DDBJ databases">
        <title>Genomic Encyclopedia of Type Strains, Phase III (KMG-III): the genomes of soil and plant-associated and newly described type strains.</title>
        <authorList>
            <person name="Whitman W."/>
        </authorList>
    </citation>
    <scope>NUCLEOTIDE SEQUENCE [LARGE SCALE GENOMIC DNA]</scope>
    <source>
        <strain evidence="5 6">CECT 8075</strain>
    </source>
</reference>
<dbReference type="InterPro" id="IPR051909">
    <property type="entry name" value="MFP_Cation_Efflux"/>
</dbReference>
<dbReference type="InterPro" id="IPR058639">
    <property type="entry name" value="BSH_YknX-like"/>
</dbReference>
<protein>
    <recommendedName>
        <fullName evidence="4">YknX-like barrel-sandwich hybrid domain-containing protein</fullName>
    </recommendedName>
</protein>
<evidence type="ECO:0000259" key="4">
    <source>
        <dbReference type="Pfam" id="PF25984"/>
    </source>
</evidence>
<dbReference type="Pfam" id="PF25984">
    <property type="entry name" value="BSH_YknX"/>
    <property type="match status" value="1"/>
</dbReference>
<dbReference type="RefSeq" id="WP_184305694.1">
    <property type="nucleotide sequence ID" value="NZ_JACHXU010000010.1"/>
</dbReference>
<keyword evidence="3" id="KW-0472">Membrane</keyword>
<dbReference type="GO" id="GO:0060003">
    <property type="term" value="P:copper ion export"/>
    <property type="evidence" value="ECO:0007669"/>
    <property type="project" value="TreeGrafter"/>
</dbReference>
<evidence type="ECO:0000256" key="3">
    <source>
        <dbReference type="SAM" id="Phobius"/>
    </source>
</evidence>
<dbReference type="SUPFAM" id="SSF111369">
    <property type="entry name" value="HlyD-like secretion proteins"/>
    <property type="match status" value="1"/>
</dbReference>
<gene>
    <name evidence="5" type="ORF">FHS27_003152</name>
</gene>
<name>A0A7W5DZD8_9BACT</name>